<keyword evidence="1" id="KW-1133">Transmembrane helix</keyword>
<feature type="transmembrane region" description="Helical" evidence="1">
    <location>
        <begin position="57"/>
        <end position="74"/>
    </location>
</feature>
<name>A0A022W0J2_TRIRU</name>
<keyword evidence="1" id="KW-0472">Membrane</keyword>
<evidence type="ECO:0000256" key="1">
    <source>
        <dbReference type="SAM" id="Phobius"/>
    </source>
</evidence>
<keyword evidence="1" id="KW-0812">Transmembrane</keyword>
<gene>
    <name evidence="2" type="ORF">H103_05056</name>
</gene>
<proteinExistence type="predicted"/>
<accession>A0A022W0J2</accession>
<dbReference type="AlphaFoldDB" id="A0A022W0J2"/>
<sequence length="112" mass="12500">MNVKVQTVVTNEYHFHIGLSFDSHRSFDRCRALLGAKLCSSGARGASSKSESDAREISTSVLVVLFSVFILFYAEEVNHRGRLTKGCSLEHSISYLSDIRNGVSKQPFPRTF</sequence>
<dbReference type="HOGENOM" id="CLU_2147664_0_0_1"/>
<dbReference type="Proteomes" id="UP000023758">
    <property type="component" value="Unassembled WGS sequence"/>
</dbReference>
<reference evidence="2" key="1">
    <citation type="submission" date="2014-02" db="EMBL/GenBank/DDBJ databases">
        <title>The Genome Sequence of Trichophyton rubrum (morphotype fischeri) CBS 288.86.</title>
        <authorList>
            <consortium name="The Broad Institute Genomics Platform"/>
            <person name="Cuomo C.A."/>
            <person name="White T.C."/>
            <person name="Graser Y."/>
            <person name="Martinez-Rossi N."/>
            <person name="Heitman J."/>
            <person name="Young S.K."/>
            <person name="Zeng Q."/>
            <person name="Gargeya S."/>
            <person name="Abouelleil A."/>
            <person name="Alvarado L."/>
            <person name="Chapman S.B."/>
            <person name="Gainer-Dewar J."/>
            <person name="Goldberg J."/>
            <person name="Griggs A."/>
            <person name="Gujja S."/>
            <person name="Hansen M."/>
            <person name="Howarth C."/>
            <person name="Imamovic A."/>
            <person name="Larimer J."/>
            <person name="Martinez D."/>
            <person name="Murphy C."/>
            <person name="Pearson M.D."/>
            <person name="Persinoti G."/>
            <person name="Poon T."/>
            <person name="Priest M."/>
            <person name="Roberts A.D."/>
            <person name="Saif S."/>
            <person name="Shea T.D."/>
            <person name="Sykes S.N."/>
            <person name="Wortman J."/>
            <person name="Nusbaum C."/>
            <person name="Birren B."/>
        </authorList>
    </citation>
    <scope>NUCLEOTIDE SEQUENCE [LARGE SCALE GENOMIC DNA]</scope>
    <source>
        <strain evidence="2">CBS 288.86</strain>
    </source>
</reference>
<protein>
    <submittedName>
        <fullName evidence="2">Uncharacterized protein</fullName>
    </submittedName>
</protein>
<dbReference type="EMBL" id="KK207865">
    <property type="protein sequence ID" value="EZF51548.1"/>
    <property type="molecule type" value="Genomic_DNA"/>
</dbReference>
<organism evidence="2">
    <name type="scientific">Trichophyton rubrum CBS 288.86</name>
    <dbReference type="NCBI Taxonomy" id="1215330"/>
    <lineage>
        <taxon>Eukaryota</taxon>
        <taxon>Fungi</taxon>
        <taxon>Dikarya</taxon>
        <taxon>Ascomycota</taxon>
        <taxon>Pezizomycotina</taxon>
        <taxon>Eurotiomycetes</taxon>
        <taxon>Eurotiomycetidae</taxon>
        <taxon>Onygenales</taxon>
        <taxon>Arthrodermataceae</taxon>
        <taxon>Trichophyton</taxon>
    </lineage>
</organism>
<evidence type="ECO:0000313" key="2">
    <source>
        <dbReference type="EMBL" id="EZF51548.1"/>
    </source>
</evidence>